<dbReference type="PANTHER" id="PTHR13325:SF3">
    <property type="entry name" value="MEMBRANE-BOUND TRANSCRIPTION FACTOR SITE-2 PROTEASE"/>
    <property type="match status" value="1"/>
</dbReference>
<dbReference type="SUPFAM" id="SSF111369">
    <property type="entry name" value="HlyD-like secretion proteins"/>
    <property type="match status" value="1"/>
</dbReference>
<keyword evidence="1" id="KW-1133">Transmembrane helix</keyword>
<keyword evidence="3" id="KW-1185">Reference proteome</keyword>
<feature type="transmembrane region" description="Helical" evidence="1">
    <location>
        <begin position="256"/>
        <end position="278"/>
    </location>
</feature>
<dbReference type="PANTHER" id="PTHR13325">
    <property type="entry name" value="PROTEASE M50 MEMBRANE-BOUND TRANSCRIPTION FACTOR SITE 2 PROTEASE"/>
    <property type="match status" value="1"/>
</dbReference>
<proteinExistence type="predicted"/>
<feature type="transmembrane region" description="Helical" evidence="1">
    <location>
        <begin position="154"/>
        <end position="177"/>
    </location>
</feature>
<protein>
    <submittedName>
        <fullName evidence="2">Peptidase M50</fullName>
    </submittedName>
</protein>
<feature type="transmembrane region" description="Helical" evidence="1">
    <location>
        <begin position="189"/>
        <end position="208"/>
    </location>
</feature>
<name>A0ABS9Z2Z6_9HYPH</name>
<feature type="transmembrane region" description="Helical" evidence="1">
    <location>
        <begin position="427"/>
        <end position="447"/>
    </location>
</feature>
<feature type="transmembrane region" description="Helical" evidence="1">
    <location>
        <begin position="361"/>
        <end position="383"/>
    </location>
</feature>
<dbReference type="Proteomes" id="UP001139104">
    <property type="component" value="Unassembled WGS sequence"/>
</dbReference>
<keyword evidence="1" id="KW-0472">Membrane</keyword>
<feature type="transmembrane region" description="Helical" evidence="1">
    <location>
        <begin position="389"/>
        <end position="415"/>
    </location>
</feature>
<gene>
    <name evidence="2" type="ORF">K2U94_04580</name>
</gene>
<dbReference type="InterPro" id="IPR001193">
    <property type="entry name" value="MBTPS2"/>
</dbReference>
<evidence type="ECO:0000256" key="1">
    <source>
        <dbReference type="SAM" id="Phobius"/>
    </source>
</evidence>
<evidence type="ECO:0000313" key="3">
    <source>
        <dbReference type="Proteomes" id="UP001139104"/>
    </source>
</evidence>
<evidence type="ECO:0000313" key="2">
    <source>
        <dbReference type="EMBL" id="MCI4682044.1"/>
    </source>
</evidence>
<dbReference type="EMBL" id="JAIVFP010000001">
    <property type="protein sequence ID" value="MCI4682044.1"/>
    <property type="molecule type" value="Genomic_DNA"/>
</dbReference>
<dbReference type="InterPro" id="IPR041881">
    <property type="entry name" value="PqqD_sf"/>
</dbReference>
<feature type="transmembrane region" description="Helical" evidence="1">
    <location>
        <begin position="284"/>
        <end position="303"/>
    </location>
</feature>
<comment type="caution">
    <text evidence="2">The sequence shown here is derived from an EMBL/GenBank/DDBJ whole genome shotgun (WGS) entry which is preliminary data.</text>
</comment>
<feature type="transmembrane region" description="Helical" evidence="1">
    <location>
        <begin position="228"/>
        <end position="249"/>
    </location>
</feature>
<keyword evidence="1" id="KW-0812">Transmembrane</keyword>
<accession>A0ABS9Z2Z6</accession>
<organism evidence="2 3">
    <name type="scientific">Candidatus Rhodoblastus alkanivorans</name>
    <dbReference type="NCBI Taxonomy" id="2954117"/>
    <lineage>
        <taxon>Bacteria</taxon>
        <taxon>Pseudomonadati</taxon>
        <taxon>Pseudomonadota</taxon>
        <taxon>Alphaproteobacteria</taxon>
        <taxon>Hyphomicrobiales</taxon>
        <taxon>Rhodoblastaceae</taxon>
        <taxon>Rhodoblastus</taxon>
    </lineage>
</organism>
<dbReference type="Gene3D" id="1.10.10.1150">
    <property type="entry name" value="Coenzyme PQQ synthesis protein D (PqqD)"/>
    <property type="match status" value="1"/>
</dbReference>
<sequence>MNAPILSNLWYRVADLKPRLRAHAVMHRHHYRGEVWRLLQDPASGRVHRFSPAAQLIIGLMDGERTVATLWDIAKRRLGDDAPTQDEMIQLLGQLHTADLLQSDVAPDVAEIFDRSERDWRARQRQAFGNPMAIRIGLWDPDRFLNRMAGPIQFIWSGWGALIWLSVVLPALALVPAHWPELSHNFADRILAVDNLVVLYMVFPLIKAAHEMGHATAIKAGGGEVHEIGVILLVLLPVPFVEASAASAFRSKYRRAVVGAAGMAVEVFIAALAFYLWLLVEPGLTRAALFNVMVIAGVSTLVFNGNPLLRYDAYYILSDLIEIPNLSMRAARYWIYLAERYVLGAWELEPPHATLGEKAWFLFYGAASTIYRMIITIVIALFIASRFFFIGVVLALWAVAAMAVVPVVRGVLYLTSNPRLQRRRDRIIAMLVGAIAAISAFVFFVPLPSHTEVEGVVWLPDQSFVRAEANGVLVDYLARPGSRVEAGEKLIRLEDRATTAQYEFVADRVQELDAAAQVETAGDRARAELALKRLDSEKQDLAIISGKLANLETAAKTSGQFVVPQPEDLIGRYFHKGELIGHVIGDVDPIVRAVVPQDAVDRVRATTDHILVRVVDEPGTTWKGKIVRAVPGGDDLLPSRALAFEGGGEIATDPRDTKAAKALRRVFQFDIALIGAREMRHFGQRAYVRFEHQDETLSQQIYRAVRLLFLTRFNA</sequence>
<reference evidence="2" key="1">
    <citation type="journal article" date="2022" name="ISME J.">
        <title>Identification of active gaseous-alkane degraders at natural gas seeps.</title>
        <authorList>
            <person name="Farhan Ul Haque M."/>
            <person name="Hernandez M."/>
            <person name="Crombie A.T."/>
            <person name="Murrell J.C."/>
        </authorList>
    </citation>
    <scope>NUCLEOTIDE SEQUENCE</scope>
    <source>
        <strain evidence="2">PC2</strain>
    </source>
</reference>
<dbReference type="RefSeq" id="WP_243066078.1">
    <property type="nucleotide sequence ID" value="NZ_JAIVFK010000002.1"/>
</dbReference>